<feature type="transmembrane region" description="Helical" evidence="1">
    <location>
        <begin position="63"/>
        <end position="86"/>
    </location>
</feature>
<protein>
    <submittedName>
        <fullName evidence="2">Uncharacterized protein</fullName>
    </submittedName>
</protein>
<accession>A0A9P3H859</accession>
<feature type="transmembrane region" description="Helical" evidence="1">
    <location>
        <begin position="196"/>
        <end position="214"/>
    </location>
</feature>
<organism evidence="2 3">
    <name type="scientific">Entomortierella parvispora</name>
    <dbReference type="NCBI Taxonomy" id="205924"/>
    <lineage>
        <taxon>Eukaryota</taxon>
        <taxon>Fungi</taxon>
        <taxon>Fungi incertae sedis</taxon>
        <taxon>Mucoromycota</taxon>
        <taxon>Mortierellomycotina</taxon>
        <taxon>Mortierellomycetes</taxon>
        <taxon>Mortierellales</taxon>
        <taxon>Mortierellaceae</taxon>
        <taxon>Entomortierella</taxon>
    </lineage>
</organism>
<keyword evidence="3" id="KW-1185">Reference proteome</keyword>
<feature type="transmembrane region" description="Helical" evidence="1">
    <location>
        <begin position="19"/>
        <end position="39"/>
    </location>
</feature>
<evidence type="ECO:0000313" key="2">
    <source>
        <dbReference type="EMBL" id="GJJ71839.1"/>
    </source>
</evidence>
<gene>
    <name evidence="2" type="ORF">EMPS_04196</name>
</gene>
<dbReference type="EMBL" id="BQFW01000006">
    <property type="protein sequence ID" value="GJJ71839.1"/>
    <property type="molecule type" value="Genomic_DNA"/>
</dbReference>
<evidence type="ECO:0000256" key="1">
    <source>
        <dbReference type="SAM" id="Phobius"/>
    </source>
</evidence>
<sequence>MATTSLLCRSNRPLQMFRLALLLLGAMMLIFDAIGFASYKDFIIFVGETDTGMQQDMDDSKGFYALPFYPDILTTAFYTLILALVYRRNRAPSFSSVAEVPASSSPFLSFSAWCVLRILFTLVLSGLMLYAPFKEIGDILRVVRIFKKISESRGKGFTQNFGTWYLCGSRPSSDDQGSAVSGMWLWNGCVIRRTRSIIAIAVGFLILVELAWSLKKAQEKKRSVSPRTTAIENENEKK</sequence>
<dbReference type="AlphaFoldDB" id="A0A9P3H859"/>
<name>A0A9P3H859_9FUNG</name>
<feature type="transmembrane region" description="Helical" evidence="1">
    <location>
        <begin position="107"/>
        <end position="131"/>
    </location>
</feature>
<reference evidence="2" key="2">
    <citation type="journal article" date="2022" name="Microbiol. Resour. Announc.">
        <title>Whole-Genome Sequence of Entomortierella parvispora E1425, a Mucoromycotan Fungus Associated with Burkholderiaceae-Related Endosymbiotic Bacteria.</title>
        <authorList>
            <person name="Herlambang A."/>
            <person name="Guo Y."/>
            <person name="Takashima Y."/>
            <person name="Narisawa K."/>
            <person name="Ohta H."/>
            <person name="Nishizawa T."/>
        </authorList>
    </citation>
    <scope>NUCLEOTIDE SEQUENCE</scope>
    <source>
        <strain evidence="2">E1425</strain>
    </source>
</reference>
<proteinExistence type="predicted"/>
<evidence type="ECO:0000313" key="3">
    <source>
        <dbReference type="Proteomes" id="UP000827284"/>
    </source>
</evidence>
<comment type="caution">
    <text evidence="2">The sequence shown here is derived from an EMBL/GenBank/DDBJ whole genome shotgun (WGS) entry which is preliminary data.</text>
</comment>
<keyword evidence="1" id="KW-0472">Membrane</keyword>
<keyword evidence="1" id="KW-0812">Transmembrane</keyword>
<keyword evidence="1" id="KW-1133">Transmembrane helix</keyword>
<dbReference type="Proteomes" id="UP000827284">
    <property type="component" value="Unassembled WGS sequence"/>
</dbReference>
<reference evidence="2" key="1">
    <citation type="submission" date="2021-11" db="EMBL/GenBank/DDBJ databases">
        <authorList>
            <person name="Herlambang A."/>
            <person name="Guo Y."/>
            <person name="Takashima Y."/>
            <person name="Nishizawa T."/>
        </authorList>
    </citation>
    <scope>NUCLEOTIDE SEQUENCE</scope>
    <source>
        <strain evidence="2">E1425</strain>
    </source>
</reference>